<protein>
    <submittedName>
        <fullName evidence="1">Uncharacterized protein</fullName>
    </submittedName>
</protein>
<reference evidence="1" key="1">
    <citation type="submission" date="2015-05" db="UniProtKB">
        <authorList>
            <consortium name="EnsemblMetazoa"/>
        </authorList>
    </citation>
    <scope>IDENTIFICATION</scope>
</reference>
<dbReference type="HOGENOM" id="CLU_1356164_0_0_1"/>
<evidence type="ECO:0000313" key="2">
    <source>
        <dbReference type="Proteomes" id="UP000015103"/>
    </source>
</evidence>
<dbReference type="EnsemblMetazoa" id="RPRC014258-RA">
    <property type="protein sequence ID" value="RPRC014258-PA"/>
    <property type="gene ID" value="RPRC014258"/>
</dbReference>
<dbReference type="InParanoid" id="T1ID88"/>
<sequence>MEGEEIIQDEHISELNKNISLLRDKLKLCQKSMKTLKSISQLLNPKAIGALKRDLIRSHDSCDDKVQKKLLRRDYKELKESEMLMKRNVEQCHRSHLNKYVKLIKEMEIPCNDLMKETENINDEIKSNRIKEVFTQFKRCLENEEKMKDEILVTMCTYDWKKPLITGSCEEMKNCISSLEELIWDGCLQESIKTMPSEDDKS</sequence>
<dbReference type="GeneID" id="141449164"/>
<evidence type="ECO:0000313" key="1">
    <source>
        <dbReference type="EnsemblMetazoa" id="RPRC014258-PA"/>
    </source>
</evidence>
<name>T1ID88_RHOPR</name>
<dbReference type="EMBL" id="ACPB03000148">
    <property type="status" value="NOT_ANNOTATED_CDS"/>
    <property type="molecule type" value="Genomic_DNA"/>
</dbReference>
<keyword evidence="2" id="KW-1185">Reference proteome</keyword>
<organism evidence="1 2">
    <name type="scientific">Rhodnius prolixus</name>
    <name type="common">Triatomid bug</name>
    <dbReference type="NCBI Taxonomy" id="13249"/>
    <lineage>
        <taxon>Eukaryota</taxon>
        <taxon>Metazoa</taxon>
        <taxon>Ecdysozoa</taxon>
        <taxon>Arthropoda</taxon>
        <taxon>Hexapoda</taxon>
        <taxon>Insecta</taxon>
        <taxon>Pterygota</taxon>
        <taxon>Neoptera</taxon>
        <taxon>Paraneoptera</taxon>
        <taxon>Hemiptera</taxon>
        <taxon>Heteroptera</taxon>
        <taxon>Panheteroptera</taxon>
        <taxon>Cimicomorpha</taxon>
        <taxon>Reduviidae</taxon>
        <taxon>Triatominae</taxon>
        <taxon>Rhodnius</taxon>
    </lineage>
</organism>
<dbReference type="RefSeq" id="XP_073974413.1">
    <property type="nucleotide sequence ID" value="XM_074118312.1"/>
</dbReference>
<accession>T1ID88</accession>
<dbReference type="Proteomes" id="UP000015103">
    <property type="component" value="Unassembled WGS sequence"/>
</dbReference>
<dbReference type="AlphaFoldDB" id="T1ID88"/>
<dbReference type="VEuPathDB" id="VectorBase:RPRC014258"/>
<proteinExistence type="predicted"/>